<dbReference type="InterPro" id="IPR027417">
    <property type="entry name" value="P-loop_NTPase"/>
</dbReference>
<dbReference type="PROSITE" id="PS51192">
    <property type="entry name" value="HELICASE_ATP_BIND_1"/>
    <property type="match status" value="1"/>
</dbReference>
<keyword evidence="3" id="KW-0238">DNA-binding</keyword>
<dbReference type="SUPFAM" id="SSF52540">
    <property type="entry name" value="P-loop containing nucleoside triphosphate hydrolases"/>
    <property type="match status" value="1"/>
</dbReference>
<dbReference type="RefSeq" id="XP_014680602.1">
    <property type="nucleotide sequence ID" value="XM_014825116.1"/>
</dbReference>
<dbReference type="Pfam" id="PF00270">
    <property type="entry name" value="DEAD"/>
    <property type="match status" value="1"/>
</dbReference>
<dbReference type="GeneID" id="106820609"/>
<evidence type="ECO:0000256" key="5">
    <source>
        <dbReference type="ARBA" id="ARBA00034617"/>
    </source>
</evidence>
<dbReference type="EC" id="5.6.2.4" evidence="6"/>
<keyword evidence="4" id="KW-0413">Isomerase</keyword>
<feature type="domain" description="Helicase ATP-binding" evidence="7">
    <location>
        <begin position="1"/>
        <end position="109"/>
    </location>
</feature>
<gene>
    <name evidence="9" type="primary">LOC106820609</name>
</gene>
<dbReference type="Gene3D" id="3.40.50.300">
    <property type="entry name" value="P-loop containing nucleotide triphosphate hydrolases"/>
    <property type="match status" value="1"/>
</dbReference>
<evidence type="ECO:0000259" key="7">
    <source>
        <dbReference type="PROSITE" id="PS51192"/>
    </source>
</evidence>
<comment type="catalytic activity">
    <reaction evidence="5">
        <text>Couples ATP hydrolysis with the unwinding of duplex DNA by translocating in the 3'-5' direction.</text>
        <dbReference type="EC" id="5.6.2.4"/>
    </reaction>
</comment>
<evidence type="ECO:0000256" key="6">
    <source>
        <dbReference type="ARBA" id="ARBA00034808"/>
    </source>
</evidence>
<feature type="non-terminal residue" evidence="9">
    <location>
        <position position="109"/>
    </location>
</feature>
<organism evidence="8 9">
    <name type="scientific">Priapulus caudatus</name>
    <name type="common">Priapulid worm</name>
    <dbReference type="NCBI Taxonomy" id="37621"/>
    <lineage>
        <taxon>Eukaryota</taxon>
        <taxon>Metazoa</taxon>
        <taxon>Ecdysozoa</taxon>
        <taxon>Scalidophora</taxon>
        <taxon>Priapulida</taxon>
        <taxon>Priapulimorpha</taxon>
        <taxon>Priapulimorphida</taxon>
        <taxon>Priapulidae</taxon>
        <taxon>Priapulus</taxon>
    </lineage>
</organism>
<accession>A0ABM1F831</accession>
<dbReference type="InterPro" id="IPR011545">
    <property type="entry name" value="DEAD/DEAH_box_helicase_dom"/>
</dbReference>
<dbReference type="PANTHER" id="PTHR13710">
    <property type="entry name" value="DNA HELICASE RECQ FAMILY MEMBER"/>
    <property type="match status" value="1"/>
</dbReference>
<evidence type="ECO:0000256" key="4">
    <source>
        <dbReference type="ARBA" id="ARBA00023235"/>
    </source>
</evidence>
<evidence type="ECO:0000256" key="1">
    <source>
        <dbReference type="ARBA" id="ARBA00005446"/>
    </source>
</evidence>
<sequence>TLVVSPLLALVKDQLEFLQAKGINAASIDSTLTPEQSKQTMQDVRAGKIKILMVSVERFKNERFRQFIRSVPMSMLVVDEAHCISEWGHNFRPDYLKLPQYRQELDIPL</sequence>
<dbReference type="PROSITE" id="PS00690">
    <property type="entry name" value="DEAH_ATP_HELICASE"/>
    <property type="match status" value="1"/>
</dbReference>
<protein>
    <recommendedName>
        <fullName evidence="6">DNA 3'-5' helicase</fullName>
        <ecNumber evidence="6">5.6.2.4</ecNumber>
    </recommendedName>
</protein>
<dbReference type="Proteomes" id="UP000695022">
    <property type="component" value="Unplaced"/>
</dbReference>
<evidence type="ECO:0000256" key="3">
    <source>
        <dbReference type="ARBA" id="ARBA00023125"/>
    </source>
</evidence>
<proteinExistence type="inferred from homology"/>
<evidence type="ECO:0000313" key="9">
    <source>
        <dbReference type="RefSeq" id="XP_014680602.1"/>
    </source>
</evidence>
<reference evidence="9" key="1">
    <citation type="submission" date="2025-08" db="UniProtKB">
        <authorList>
            <consortium name="RefSeq"/>
        </authorList>
    </citation>
    <scope>IDENTIFICATION</scope>
</reference>
<evidence type="ECO:0000313" key="8">
    <source>
        <dbReference type="Proteomes" id="UP000695022"/>
    </source>
</evidence>
<dbReference type="PANTHER" id="PTHR13710:SF105">
    <property type="entry name" value="ATP-DEPENDENT DNA HELICASE Q1"/>
    <property type="match status" value="1"/>
</dbReference>
<feature type="non-terminal residue" evidence="9">
    <location>
        <position position="1"/>
    </location>
</feature>
<name>A0ABM1F831_PRICU</name>
<comment type="similarity">
    <text evidence="1">Belongs to the helicase family. RecQ subfamily.</text>
</comment>
<evidence type="ECO:0000256" key="2">
    <source>
        <dbReference type="ARBA" id="ARBA00022801"/>
    </source>
</evidence>
<keyword evidence="8" id="KW-1185">Reference proteome</keyword>
<keyword evidence="2" id="KW-0378">Hydrolase</keyword>
<dbReference type="InterPro" id="IPR014001">
    <property type="entry name" value="Helicase_ATP-bd"/>
</dbReference>
<dbReference type="InterPro" id="IPR002464">
    <property type="entry name" value="DNA/RNA_helicase_DEAH_CS"/>
</dbReference>